<protein>
    <recommendedName>
        <fullName evidence="1">TfoX C-terminal domain-containing protein</fullName>
    </recommendedName>
</protein>
<dbReference type="Proteomes" id="UP000296678">
    <property type="component" value="Chromosome"/>
</dbReference>
<dbReference type="EMBL" id="CP037923">
    <property type="protein sequence ID" value="QCC32152.1"/>
    <property type="molecule type" value="Genomic_DNA"/>
</dbReference>
<evidence type="ECO:0000313" key="3">
    <source>
        <dbReference type="Proteomes" id="UP000296678"/>
    </source>
</evidence>
<dbReference type="InterPro" id="IPR047525">
    <property type="entry name" value="TfoX-like"/>
</dbReference>
<dbReference type="Gene3D" id="1.10.150.20">
    <property type="entry name" value="5' to 3' exonuclease, C-terminal subdomain"/>
    <property type="match status" value="1"/>
</dbReference>
<evidence type="ECO:0000313" key="2">
    <source>
        <dbReference type="EMBL" id="QCC32152.1"/>
    </source>
</evidence>
<gene>
    <name evidence="2" type="ORF">EKN05_011525</name>
</gene>
<evidence type="ECO:0000259" key="1">
    <source>
        <dbReference type="Pfam" id="PF04994"/>
    </source>
</evidence>
<sequence length="83" mass="9235">MPGNIGANPVGIKDVRALRILGAKMCWLRLRQQNSLVTEKILFMLEGAIIGIHEAALPVARRQELAEWADSLTPKQEFPAELE</sequence>
<dbReference type="InterPro" id="IPR007077">
    <property type="entry name" value="TfoX_C"/>
</dbReference>
<dbReference type="Pfam" id="PF04994">
    <property type="entry name" value="TfoX_C"/>
    <property type="match status" value="1"/>
</dbReference>
<dbReference type="AlphaFoldDB" id="A0A4P7TN66"/>
<dbReference type="PANTHER" id="PTHR36121:SF1">
    <property type="entry name" value="PROTEIN SXY"/>
    <property type="match status" value="1"/>
</dbReference>
<name>A0A4P7TN66_SHIFM</name>
<dbReference type="PANTHER" id="PTHR36121">
    <property type="entry name" value="PROTEIN SXY"/>
    <property type="match status" value="1"/>
</dbReference>
<proteinExistence type="predicted"/>
<organism evidence="2 3">
    <name type="scientific">Shigella flexneri serotype 5a (strain M90T)</name>
    <dbReference type="NCBI Taxonomy" id="1086030"/>
    <lineage>
        <taxon>Bacteria</taxon>
        <taxon>Pseudomonadati</taxon>
        <taxon>Pseudomonadota</taxon>
        <taxon>Gammaproteobacteria</taxon>
        <taxon>Enterobacterales</taxon>
        <taxon>Enterobacteriaceae</taxon>
        <taxon>Shigella</taxon>
    </lineage>
</organism>
<feature type="domain" description="TfoX C-terminal" evidence="1">
    <location>
        <begin position="9"/>
        <end position="68"/>
    </location>
</feature>
<reference evidence="3" key="1">
    <citation type="submission" date="2019-03" db="EMBL/GenBank/DDBJ databases">
        <title>Complete genome sequence and annotation of the laboratory reference strain Shigella flexneri 5a M90T and genome-wide transcription start site determination.</title>
        <authorList>
            <person name="Cervantes-Rivera R."/>
            <person name="Puhar A."/>
        </authorList>
    </citation>
    <scope>NUCLEOTIDE SEQUENCE [LARGE SCALE GENOMIC DNA]</scope>
    <source>
        <strain evidence="3">M90T / Serotype 5a</strain>
    </source>
</reference>
<accession>A0A4P7TN66</accession>